<feature type="compositionally biased region" description="Polar residues" evidence="1">
    <location>
        <begin position="54"/>
        <end position="66"/>
    </location>
</feature>
<dbReference type="HOGENOM" id="CLU_2834787_0_0_1"/>
<keyword evidence="4" id="KW-1185">Reference proteome</keyword>
<feature type="compositionally biased region" description="Basic and acidic residues" evidence="1">
    <location>
        <begin position="32"/>
        <end position="52"/>
    </location>
</feature>
<dbReference type="AlphaFoldDB" id="A0A0D9V3S8"/>
<dbReference type="Proteomes" id="UP000032180">
    <property type="component" value="Chromosome 1"/>
</dbReference>
<feature type="region of interest" description="Disordered" evidence="1">
    <location>
        <begin position="31"/>
        <end position="66"/>
    </location>
</feature>
<keyword evidence="2" id="KW-0472">Membrane</keyword>
<dbReference type="EnsemblPlants" id="LPERR01G21750.1">
    <property type="protein sequence ID" value="LPERR01G21750.1"/>
    <property type="gene ID" value="LPERR01G21750"/>
</dbReference>
<reference evidence="3 4" key="1">
    <citation type="submission" date="2012-08" db="EMBL/GenBank/DDBJ databases">
        <title>Oryza genome evolution.</title>
        <authorList>
            <person name="Wing R.A."/>
        </authorList>
    </citation>
    <scope>NUCLEOTIDE SEQUENCE</scope>
</reference>
<evidence type="ECO:0000256" key="1">
    <source>
        <dbReference type="SAM" id="MobiDB-lite"/>
    </source>
</evidence>
<dbReference type="Gramene" id="LPERR01G21750.1">
    <property type="protein sequence ID" value="LPERR01G21750.1"/>
    <property type="gene ID" value="LPERR01G21750"/>
</dbReference>
<name>A0A0D9V3S8_9ORYZ</name>
<reference evidence="4" key="2">
    <citation type="submission" date="2013-12" db="EMBL/GenBank/DDBJ databases">
        <authorList>
            <person name="Yu Y."/>
            <person name="Lee S."/>
            <person name="de Baynast K."/>
            <person name="Wissotski M."/>
            <person name="Liu L."/>
            <person name="Talag J."/>
            <person name="Goicoechea J."/>
            <person name="Angelova A."/>
            <person name="Jetty R."/>
            <person name="Kudrna D."/>
            <person name="Golser W."/>
            <person name="Rivera L."/>
            <person name="Zhang J."/>
            <person name="Wing R."/>
        </authorList>
    </citation>
    <scope>NUCLEOTIDE SEQUENCE</scope>
</reference>
<sequence>MSHDTKVIVGVVIVAVCLLVICLLFNCKWKRGKDDKNKDAGTKVNDKHDDGHISISTDQSSPHAKV</sequence>
<protein>
    <submittedName>
        <fullName evidence="3">Uncharacterized protein</fullName>
    </submittedName>
</protein>
<proteinExistence type="predicted"/>
<evidence type="ECO:0000256" key="2">
    <source>
        <dbReference type="SAM" id="Phobius"/>
    </source>
</evidence>
<accession>A0A0D9V3S8</accession>
<evidence type="ECO:0000313" key="4">
    <source>
        <dbReference type="Proteomes" id="UP000032180"/>
    </source>
</evidence>
<reference evidence="3" key="3">
    <citation type="submission" date="2015-04" db="UniProtKB">
        <authorList>
            <consortium name="EnsemblPlants"/>
        </authorList>
    </citation>
    <scope>IDENTIFICATION</scope>
</reference>
<keyword evidence="2" id="KW-0812">Transmembrane</keyword>
<keyword evidence="2" id="KW-1133">Transmembrane helix</keyword>
<evidence type="ECO:0000313" key="3">
    <source>
        <dbReference type="EnsemblPlants" id="LPERR01G21750.1"/>
    </source>
</evidence>
<feature type="transmembrane region" description="Helical" evidence="2">
    <location>
        <begin position="6"/>
        <end position="27"/>
    </location>
</feature>
<organism evidence="3 4">
    <name type="scientific">Leersia perrieri</name>
    <dbReference type="NCBI Taxonomy" id="77586"/>
    <lineage>
        <taxon>Eukaryota</taxon>
        <taxon>Viridiplantae</taxon>
        <taxon>Streptophyta</taxon>
        <taxon>Embryophyta</taxon>
        <taxon>Tracheophyta</taxon>
        <taxon>Spermatophyta</taxon>
        <taxon>Magnoliopsida</taxon>
        <taxon>Liliopsida</taxon>
        <taxon>Poales</taxon>
        <taxon>Poaceae</taxon>
        <taxon>BOP clade</taxon>
        <taxon>Oryzoideae</taxon>
        <taxon>Oryzeae</taxon>
        <taxon>Oryzinae</taxon>
        <taxon>Leersia</taxon>
    </lineage>
</organism>